<keyword evidence="1" id="KW-0472">Membrane</keyword>
<comment type="caution">
    <text evidence="2">The sequence shown here is derived from an EMBL/GenBank/DDBJ whole genome shotgun (WGS) entry which is preliminary data.</text>
</comment>
<feature type="transmembrane region" description="Helical" evidence="1">
    <location>
        <begin position="17"/>
        <end position="43"/>
    </location>
</feature>
<evidence type="ECO:0000256" key="1">
    <source>
        <dbReference type="SAM" id="Phobius"/>
    </source>
</evidence>
<evidence type="ECO:0000313" key="2">
    <source>
        <dbReference type="EMBL" id="RHN52690.1"/>
    </source>
</evidence>
<reference evidence="3" key="1">
    <citation type="journal article" date="2018" name="Nat. Plants">
        <title>Whole-genome landscape of Medicago truncatula symbiotic genes.</title>
        <authorList>
            <person name="Pecrix Y."/>
            <person name="Staton S.E."/>
            <person name="Sallet E."/>
            <person name="Lelandais-Briere C."/>
            <person name="Moreau S."/>
            <person name="Carrere S."/>
            <person name="Blein T."/>
            <person name="Jardinaud M.F."/>
            <person name="Latrasse D."/>
            <person name="Zouine M."/>
            <person name="Zahm M."/>
            <person name="Kreplak J."/>
            <person name="Mayjonade B."/>
            <person name="Satge C."/>
            <person name="Perez M."/>
            <person name="Cauet S."/>
            <person name="Marande W."/>
            <person name="Chantry-Darmon C."/>
            <person name="Lopez-Roques C."/>
            <person name="Bouchez O."/>
            <person name="Berard A."/>
            <person name="Debelle F."/>
            <person name="Munos S."/>
            <person name="Bendahmane A."/>
            <person name="Berges H."/>
            <person name="Niebel A."/>
            <person name="Buitink J."/>
            <person name="Frugier F."/>
            <person name="Benhamed M."/>
            <person name="Crespi M."/>
            <person name="Gouzy J."/>
            <person name="Gamas P."/>
        </authorList>
    </citation>
    <scope>NUCLEOTIDE SEQUENCE [LARGE SCALE GENOMIC DNA]</scope>
    <source>
        <strain evidence="3">cv. Jemalong A17</strain>
    </source>
</reference>
<proteinExistence type="predicted"/>
<sequence length="48" mass="5155">MVLLSGALPNPQLQTSVLSICVNISGMLWMVPFGISVSARLVVHAKLY</sequence>
<dbReference type="AlphaFoldDB" id="A0A396HH73"/>
<accession>A0A396HH73</accession>
<keyword evidence="1" id="KW-0812">Transmembrane</keyword>
<evidence type="ECO:0008006" key="4">
    <source>
        <dbReference type="Google" id="ProtNLM"/>
    </source>
</evidence>
<protein>
    <recommendedName>
        <fullName evidence="4">Transmembrane protein</fullName>
    </recommendedName>
</protein>
<keyword evidence="1" id="KW-1133">Transmembrane helix</keyword>
<dbReference type="Proteomes" id="UP000265566">
    <property type="component" value="Chromosome 6"/>
</dbReference>
<evidence type="ECO:0000313" key="3">
    <source>
        <dbReference type="Proteomes" id="UP000265566"/>
    </source>
</evidence>
<dbReference type="Gramene" id="rna37388">
    <property type="protein sequence ID" value="RHN52690.1"/>
    <property type="gene ID" value="gene37388"/>
</dbReference>
<name>A0A396HH73_MEDTR</name>
<gene>
    <name evidence="2" type="ORF">MtrunA17_Chr6g0483231</name>
</gene>
<dbReference type="EMBL" id="PSQE01000006">
    <property type="protein sequence ID" value="RHN52690.1"/>
    <property type="molecule type" value="Genomic_DNA"/>
</dbReference>
<organism evidence="2 3">
    <name type="scientific">Medicago truncatula</name>
    <name type="common">Barrel medic</name>
    <name type="synonym">Medicago tribuloides</name>
    <dbReference type="NCBI Taxonomy" id="3880"/>
    <lineage>
        <taxon>Eukaryota</taxon>
        <taxon>Viridiplantae</taxon>
        <taxon>Streptophyta</taxon>
        <taxon>Embryophyta</taxon>
        <taxon>Tracheophyta</taxon>
        <taxon>Spermatophyta</taxon>
        <taxon>Magnoliopsida</taxon>
        <taxon>eudicotyledons</taxon>
        <taxon>Gunneridae</taxon>
        <taxon>Pentapetalae</taxon>
        <taxon>rosids</taxon>
        <taxon>fabids</taxon>
        <taxon>Fabales</taxon>
        <taxon>Fabaceae</taxon>
        <taxon>Papilionoideae</taxon>
        <taxon>50 kb inversion clade</taxon>
        <taxon>NPAAA clade</taxon>
        <taxon>Hologalegina</taxon>
        <taxon>IRL clade</taxon>
        <taxon>Trifolieae</taxon>
        <taxon>Medicago</taxon>
    </lineage>
</organism>